<dbReference type="InterPro" id="IPR014729">
    <property type="entry name" value="Rossmann-like_a/b/a_fold"/>
</dbReference>
<keyword evidence="2" id="KW-1185">Reference proteome</keyword>
<sequence length="407" mass="44629">MKHDALPSLLLLPFPPDPLSRSSLDAAYRPSLTATLSKLRRPTGASKLVVAVACPVLHGQFRWSKTLSWPQAQKLVAGVYGLVSVVCAQLGIGTEVDGGPGSVDSTVVLIDHDRSRHFAADFRPAIEPNNTTVVDLPTFASAYHPWASIFHVRSELGLEVYQSYLRFAEGKQTLLHEQLIPVEGGLTMNLAQADASELPAQTSTYPVVCLGGTFDYLHPGHKLLLAAGALLLQVPRKDTSSRPCRYIIGITGDDMLRSKKFADYVQSWEVRARNVLLFLSQVLELSDRGWKKGTTAQVEEQDGDFRATFREGTIQVQCVRIQDAFGPTITVEDIEALVVSGETRSGGQAVNEKRAERGWRTLEVFEVDVLDADEITDEPSKTESFASKISSTTIRQQRAQAAARTKI</sequence>
<gene>
    <name evidence="1" type="ORF">BT67DRAFT_237576</name>
</gene>
<dbReference type="GO" id="GO:0004140">
    <property type="term" value="F:dephospho-CoA kinase activity"/>
    <property type="evidence" value="ECO:0007669"/>
    <property type="project" value="TreeGrafter"/>
</dbReference>
<dbReference type="EMBL" id="MU853404">
    <property type="protein sequence ID" value="KAK4136284.1"/>
    <property type="molecule type" value="Genomic_DNA"/>
</dbReference>
<evidence type="ECO:0008006" key="3">
    <source>
        <dbReference type="Google" id="ProtNLM"/>
    </source>
</evidence>
<dbReference type="PANTHER" id="PTHR10695">
    <property type="entry name" value="DEPHOSPHO-COA KINASE-RELATED"/>
    <property type="match status" value="1"/>
</dbReference>
<accession>A0AAN6ZG56</accession>
<dbReference type="Gene3D" id="3.40.50.620">
    <property type="entry name" value="HUPs"/>
    <property type="match status" value="1"/>
</dbReference>
<dbReference type="AlphaFoldDB" id="A0AAN6ZG56"/>
<dbReference type="PANTHER" id="PTHR10695:SF46">
    <property type="entry name" value="BIFUNCTIONAL COENZYME A SYNTHASE-RELATED"/>
    <property type="match status" value="1"/>
</dbReference>
<proteinExistence type="predicted"/>
<reference evidence="1" key="2">
    <citation type="submission" date="2023-05" db="EMBL/GenBank/DDBJ databases">
        <authorList>
            <consortium name="Lawrence Berkeley National Laboratory"/>
            <person name="Steindorff A."/>
            <person name="Hensen N."/>
            <person name="Bonometti L."/>
            <person name="Westerberg I."/>
            <person name="Brannstrom I.O."/>
            <person name="Guillou S."/>
            <person name="Cros-Aarteil S."/>
            <person name="Calhoun S."/>
            <person name="Haridas S."/>
            <person name="Kuo A."/>
            <person name="Mondo S."/>
            <person name="Pangilinan J."/>
            <person name="Riley R."/>
            <person name="Labutti K."/>
            <person name="Andreopoulos B."/>
            <person name="Lipzen A."/>
            <person name="Chen C."/>
            <person name="Yanf M."/>
            <person name="Daum C."/>
            <person name="Ng V."/>
            <person name="Clum A."/>
            <person name="Ohm R."/>
            <person name="Martin F."/>
            <person name="Silar P."/>
            <person name="Natvig D."/>
            <person name="Lalanne C."/>
            <person name="Gautier V."/>
            <person name="Ament-Velasquez S.L."/>
            <person name="Kruys A."/>
            <person name="Hutchinson M.I."/>
            <person name="Powell A.J."/>
            <person name="Barry K."/>
            <person name="Miller A.N."/>
            <person name="Grigoriev I.V."/>
            <person name="Debuchy R."/>
            <person name="Gladieux P."/>
            <person name="Thoren M.H."/>
            <person name="Johannesson H."/>
        </authorList>
    </citation>
    <scope>NUCLEOTIDE SEQUENCE</scope>
    <source>
        <strain evidence="1">CBS 123565</strain>
    </source>
</reference>
<evidence type="ECO:0000313" key="2">
    <source>
        <dbReference type="Proteomes" id="UP001304895"/>
    </source>
</evidence>
<dbReference type="GO" id="GO:0015937">
    <property type="term" value="P:coenzyme A biosynthetic process"/>
    <property type="evidence" value="ECO:0007669"/>
    <property type="project" value="TreeGrafter"/>
</dbReference>
<evidence type="ECO:0000313" key="1">
    <source>
        <dbReference type="EMBL" id="KAK4136284.1"/>
    </source>
</evidence>
<protein>
    <recommendedName>
        <fullName evidence="3">Pantetheine-phosphate adenylyltransferase family protein</fullName>
    </recommendedName>
</protein>
<organism evidence="1 2">
    <name type="scientific">Trichocladium antarcticum</name>
    <dbReference type="NCBI Taxonomy" id="1450529"/>
    <lineage>
        <taxon>Eukaryota</taxon>
        <taxon>Fungi</taxon>
        <taxon>Dikarya</taxon>
        <taxon>Ascomycota</taxon>
        <taxon>Pezizomycotina</taxon>
        <taxon>Sordariomycetes</taxon>
        <taxon>Sordariomycetidae</taxon>
        <taxon>Sordariales</taxon>
        <taxon>Chaetomiaceae</taxon>
        <taxon>Trichocladium</taxon>
    </lineage>
</organism>
<name>A0AAN6ZG56_9PEZI</name>
<dbReference type="Proteomes" id="UP001304895">
    <property type="component" value="Unassembled WGS sequence"/>
</dbReference>
<reference evidence="1" key="1">
    <citation type="journal article" date="2023" name="Mol. Phylogenet. Evol.">
        <title>Genome-scale phylogeny and comparative genomics of the fungal order Sordariales.</title>
        <authorList>
            <person name="Hensen N."/>
            <person name="Bonometti L."/>
            <person name="Westerberg I."/>
            <person name="Brannstrom I.O."/>
            <person name="Guillou S."/>
            <person name="Cros-Aarteil S."/>
            <person name="Calhoun S."/>
            <person name="Haridas S."/>
            <person name="Kuo A."/>
            <person name="Mondo S."/>
            <person name="Pangilinan J."/>
            <person name="Riley R."/>
            <person name="LaButti K."/>
            <person name="Andreopoulos B."/>
            <person name="Lipzen A."/>
            <person name="Chen C."/>
            <person name="Yan M."/>
            <person name="Daum C."/>
            <person name="Ng V."/>
            <person name="Clum A."/>
            <person name="Steindorff A."/>
            <person name="Ohm R.A."/>
            <person name="Martin F."/>
            <person name="Silar P."/>
            <person name="Natvig D.O."/>
            <person name="Lalanne C."/>
            <person name="Gautier V."/>
            <person name="Ament-Velasquez S.L."/>
            <person name="Kruys A."/>
            <person name="Hutchinson M.I."/>
            <person name="Powell A.J."/>
            <person name="Barry K."/>
            <person name="Miller A.N."/>
            <person name="Grigoriev I.V."/>
            <person name="Debuchy R."/>
            <person name="Gladieux P."/>
            <person name="Hiltunen Thoren M."/>
            <person name="Johannesson H."/>
        </authorList>
    </citation>
    <scope>NUCLEOTIDE SEQUENCE</scope>
    <source>
        <strain evidence="1">CBS 123565</strain>
    </source>
</reference>
<dbReference type="SUPFAM" id="SSF52374">
    <property type="entry name" value="Nucleotidylyl transferase"/>
    <property type="match status" value="1"/>
</dbReference>
<comment type="caution">
    <text evidence="1">The sequence shown here is derived from an EMBL/GenBank/DDBJ whole genome shotgun (WGS) entry which is preliminary data.</text>
</comment>